<feature type="region of interest" description="Disordered" evidence="1">
    <location>
        <begin position="1"/>
        <end position="21"/>
    </location>
</feature>
<dbReference type="Proteomes" id="UP000234752">
    <property type="component" value="Chromosome eg_1"/>
</dbReference>
<accession>A0A2K9NA80</accession>
<gene>
    <name evidence="2" type="ORF">C0V82_06870</name>
</gene>
<evidence type="ECO:0000313" key="2">
    <source>
        <dbReference type="EMBL" id="AUN29979.1"/>
    </source>
</evidence>
<dbReference type="EMBL" id="CP025611">
    <property type="protein sequence ID" value="AUN29979.1"/>
    <property type="molecule type" value="Genomic_DNA"/>
</dbReference>
<dbReference type="Pfam" id="PF10098">
    <property type="entry name" value="DUF2336"/>
    <property type="match status" value="1"/>
</dbReference>
<evidence type="ECO:0000313" key="3">
    <source>
        <dbReference type="Proteomes" id="UP000234752"/>
    </source>
</evidence>
<keyword evidence="3" id="KW-1185">Reference proteome</keyword>
<evidence type="ECO:0008006" key="4">
    <source>
        <dbReference type="Google" id="ProtNLM"/>
    </source>
</evidence>
<name>A0A2K9NA80_9PROT</name>
<dbReference type="AlphaFoldDB" id="A0A2K9NA80"/>
<feature type="compositionally biased region" description="Basic and acidic residues" evidence="1">
    <location>
        <begin position="8"/>
        <end position="18"/>
    </location>
</feature>
<sequence length="412" mass="44297">MRSMSGRRCLEGRSRMNQDKPAALTPADVDQLAQDRSPEARIQMLSKLLRTAEQAVLAESGQALVQDLLHRLAHDTVQQVREAVAWQIYNSPFLSDGLARDLALDVTSVAFPLLRHSDGLEDGLLLEVIGQGRADKLMAIAARHTLSEAVSGALATVGNLAVVATLAGNEGAALSDASLQSLADRYAHVPLVAEPLAGRATLPASVVERLVAHVSDKVRAHLVERHRLSPVIAAELAAHGRDSATLALLRPVTKPGMDGDALAVHLHEQGRLSVALLLRTLCAGDFDFFAAGISTKSRVRKANAMALLLDGKWDGMKALLDHAHVPKHLFAPFQVAMRVAKTLGYRGGAEGREAFQTEALGRIYAECGQSEERAMDNLLLQLFDRKDDDMVDAAMDVAGMPFIPLRGAVPKK</sequence>
<protein>
    <recommendedName>
        <fullName evidence="4">DUF2336 domain-containing protein</fullName>
    </recommendedName>
</protein>
<evidence type="ECO:0000256" key="1">
    <source>
        <dbReference type="SAM" id="MobiDB-lite"/>
    </source>
</evidence>
<dbReference type="KEGG" id="ncb:C0V82_06870"/>
<reference evidence="2 3" key="1">
    <citation type="submission" date="2017-12" db="EMBL/GenBank/DDBJ databases">
        <title>Genomes of bacteria within cyanobacterial aggregates.</title>
        <authorList>
            <person name="Cai H."/>
        </authorList>
    </citation>
    <scope>NUCLEOTIDE SEQUENCE [LARGE SCALE GENOMIC DNA]</scope>
    <source>
        <strain evidence="2 3">TH16</strain>
    </source>
</reference>
<dbReference type="InterPro" id="IPR019285">
    <property type="entry name" value="DUF2336"/>
</dbReference>
<proteinExistence type="predicted"/>
<organism evidence="2 3">
    <name type="scientific">Niveispirillum cyanobacteriorum</name>
    <dbReference type="NCBI Taxonomy" id="1612173"/>
    <lineage>
        <taxon>Bacteria</taxon>
        <taxon>Pseudomonadati</taxon>
        <taxon>Pseudomonadota</taxon>
        <taxon>Alphaproteobacteria</taxon>
        <taxon>Rhodospirillales</taxon>
        <taxon>Azospirillaceae</taxon>
        <taxon>Niveispirillum</taxon>
    </lineage>
</organism>